<protein>
    <submittedName>
        <fullName evidence="6">TetR/AcrR family transcriptional regulator</fullName>
    </submittedName>
</protein>
<dbReference type="KEGG" id="cchl:FPL14_18320"/>
<evidence type="ECO:0000256" key="2">
    <source>
        <dbReference type="ARBA" id="ARBA00023125"/>
    </source>
</evidence>
<evidence type="ECO:0000256" key="3">
    <source>
        <dbReference type="ARBA" id="ARBA00023163"/>
    </source>
</evidence>
<dbReference type="InterPro" id="IPR036271">
    <property type="entry name" value="Tet_transcr_reg_TetR-rel_C_sf"/>
</dbReference>
<dbReference type="Pfam" id="PF00440">
    <property type="entry name" value="TetR_N"/>
    <property type="match status" value="1"/>
</dbReference>
<dbReference type="PRINTS" id="PR00455">
    <property type="entry name" value="HTHTETR"/>
</dbReference>
<gene>
    <name evidence="6" type="ORF">FPL14_18320</name>
</gene>
<evidence type="ECO:0000256" key="1">
    <source>
        <dbReference type="ARBA" id="ARBA00023015"/>
    </source>
</evidence>
<dbReference type="SUPFAM" id="SSF46689">
    <property type="entry name" value="Homeodomain-like"/>
    <property type="match status" value="1"/>
</dbReference>
<proteinExistence type="predicted"/>
<dbReference type="PANTHER" id="PTHR30055:SF234">
    <property type="entry name" value="HTH-TYPE TRANSCRIPTIONAL REGULATOR BETI"/>
    <property type="match status" value="1"/>
</dbReference>
<dbReference type="InterPro" id="IPR009057">
    <property type="entry name" value="Homeodomain-like_sf"/>
</dbReference>
<evidence type="ECO:0000256" key="4">
    <source>
        <dbReference type="PROSITE-ProRule" id="PRU00335"/>
    </source>
</evidence>
<dbReference type="SUPFAM" id="SSF48498">
    <property type="entry name" value="Tetracyclin repressor-like, C-terminal domain"/>
    <property type="match status" value="1"/>
</dbReference>
<feature type="DNA-binding region" description="H-T-H motif" evidence="4">
    <location>
        <begin position="68"/>
        <end position="87"/>
    </location>
</feature>
<sequence>MIPDNCPFNLDVTGQLSGCQQVERKISVKRGGDSVSIRRERRDAVENRQLILQTAHDLFNEHGVQPVSMHQIAKTAGVGQATLYRRYAHKGDLCLDILDDYSNQLVEMIRAYLEENKQAPAAERLGGIIDHWVDAIEEKSGLISGLMMAMESKMNCNDERGNFFHTPTYHFFRDRISELLAEIIRTDSDSEPVDAELAAHFIICSMSPVGYFHIKNEKGYSIEQIKQHLRRLCRFTMTCSR</sequence>
<dbReference type="InterPro" id="IPR050109">
    <property type="entry name" value="HTH-type_TetR-like_transc_reg"/>
</dbReference>
<reference evidence="6 7" key="1">
    <citation type="submission" date="2019-07" db="EMBL/GenBank/DDBJ databases">
        <authorList>
            <person name="Kim J.K."/>
            <person name="Cheong H.-M."/>
            <person name="Choi Y."/>
            <person name="Hwang K.J."/>
            <person name="Lee S."/>
            <person name="Choi C."/>
        </authorList>
    </citation>
    <scope>NUCLEOTIDE SEQUENCE [LARGE SCALE GENOMIC DNA]</scope>
    <source>
        <strain evidence="6 7">KS 22</strain>
    </source>
</reference>
<keyword evidence="3" id="KW-0804">Transcription</keyword>
<dbReference type="AlphaFoldDB" id="A0A7G5C138"/>
<dbReference type="InterPro" id="IPR001647">
    <property type="entry name" value="HTH_TetR"/>
</dbReference>
<keyword evidence="7" id="KW-1185">Reference proteome</keyword>
<evidence type="ECO:0000259" key="5">
    <source>
        <dbReference type="PROSITE" id="PS50977"/>
    </source>
</evidence>
<name>A0A7G5C138_9BACL</name>
<dbReference type="Gene3D" id="1.10.357.10">
    <property type="entry name" value="Tetracycline Repressor, domain 2"/>
    <property type="match status" value="1"/>
</dbReference>
<organism evidence="6 7">
    <name type="scientific">Cohnella cholangitidis</name>
    <dbReference type="NCBI Taxonomy" id="2598458"/>
    <lineage>
        <taxon>Bacteria</taxon>
        <taxon>Bacillati</taxon>
        <taxon>Bacillota</taxon>
        <taxon>Bacilli</taxon>
        <taxon>Bacillales</taxon>
        <taxon>Paenibacillaceae</taxon>
        <taxon>Cohnella</taxon>
    </lineage>
</organism>
<accession>A0A7G5C138</accession>
<evidence type="ECO:0000313" key="7">
    <source>
        <dbReference type="Proteomes" id="UP000515679"/>
    </source>
</evidence>
<dbReference type="GO" id="GO:0000976">
    <property type="term" value="F:transcription cis-regulatory region binding"/>
    <property type="evidence" value="ECO:0007669"/>
    <property type="project" value="TreeGrafter"/>
</dbReference>
<keyword evidence="2 4" id="KW-0238">DNA-binding</keyword>
<feature type="domain" description="HTH tetR-type" evidence="5">
    <location>
        <begin position="45"/>
        <end position="105"/>
    </location>
</feature>
<dbReference type="PANTHER" id="PTHR30055">
    <property type="entry name" value="HTH-TYPE TRANSCRIPTIONAL REGULATOR RUTR"/>
    <property type="match status" value="1"/>
</dbReference>
<keyword evidence="1" id="KW-0805">Transcription regulation</keyword>
<evidence type="ECO:0000313" key="6">
    <source>
        <dbReference type="EMBL" id="QMV42922.1"/>
    </source>
</evidence>
<dbReference type="Proteomes" id="UP000515679">
    <property type="component" value="Chromosome"/>
</dbReference>
<dbReference type="PROSITE" id="PS50977">
    <property type="entry name" value="HTH_TETR_2"/>
    <property type="match status" value="1"/>
</dbReference>
<dbReference type="GO" id="GO:0003700">
    <property type="term" value="F:DNA-binding transcription factor activity"/>
    <property type="evidence" value="ECO:0007669"/>
    <property type="project" value="TreeGrafter"/>
</dbReference>
<dbReference type="EMBL" id="CP041969">
    <property type="protein sequence ID" value="QMV42922.1"/>
    <property type="molecule type" value="Genomic_DNA"/>
</dbReference>